<evidence type="ECO:0000313" key="9">
    <source>
        <dbReference type="EMBL" id="KAF2252417.1"/>
    </source>
</evidence>
<feature type="region of interest" description="Disordered" evidence="6">
    <location>
        <begin position="368"/>
        <end position="387"/>
    </location>
</feature>
<name>A0A6A6IQ71_9PLEO</name>
<dbReference type="InterPro" id="IPR052337">
    <property type="entry name" value="SAT4-like"/>
</dbReference>
<dbReference type="Pfam" id="PF20684">
    <property type="entry name" value="Fung_rhodopsin"/>
    <property type="match status" value="1"/>
</dbReference>
<evidence type="ECO:0000256" key="2">
    <source>
        <dbReference type="ARBA" id="ARBA00022692"/>
    </source>
</evidence>
<keyword evidence="4 7" id="KW-0472">Membrane</keyword>
<proteinExistence type="inferred from homology"/>
<feature type="compositionally biased region" description="Basic and acidic residues" evidence="6">
    <location>
        <begin position="414"/>
        <end position="427"/>
    </location>
</feature>
<dbReference type="PANTHER" id="PTHR33048">
    <property type="entry name" value="PTH11-LIKE INTEGRAL MEMBRANE PROTEIN (AFU_ORTHOLOGUE AFUA_5G11245)"/>
    <property type="match status" value="1"/>
</dbReference>
<dbReference type="GeneID" id="54588109"/>
<feature type="domain" description="Rhodopsin" evidence="8">
    <location>
        <begin position="48"/>
        <end position="243"/>
    </location>
</feature>
<feature type="transmembrane region" description="Helical" evidence="7">
    <location>
        <begin position="53"/>
        <end position="78"/>
    </location>
</feature>
<feature type="transmembrane region" description="Helical" evidence="7">
    <location>
        <begin position="172"/>
        <end position="193"/>
    </location>
</feature>
<evidence type="ECO:0000256" key="1">
    <source>
        <dbReference type="ARBA" id="ARBA00004141"/>
    </source>
</evidence>
<keyword evidence="10" id="KW-1185">Reference proteome</keyword>
<keyword evidence="2 7" id="KW-0812">Transmembrane</keyword>
<comment type="subcellular location">
    <subcellularLocation>
        <location evidence="1">Membrane</location>
        <topology evidence="1">Multi-pass membrane protein</topology>
    </subcellularLocation>
</comment>
<evidence type="ECO:0000256" key="4">
    <source>
        <dbReference type="ARBA" id="ARBA00023136"/>
    </source>
</evidence>
<accession>A0A6A6IQ71</accession>
<evidence type="ECO:0000256" key="7">
    <source>
        <dbReference type="SAM" id="Phobius"/>
    </source>
</evidence>
<comment type="similarity">
    <text evidence="5">Belongs to the SAT4 family.</text>
</comment>
<evidence type="ECO:0000256" key="5">
    <source>
        <dbReference type="ARBA" id="ARBA00038359"/>
    </source>
</evidence>
<gene>
    <name evidence="9" type="ORF">BU26DRAFT_590851</name>
</gene>
<evidence type="ECO:0000256" key="3">
    <source>
        <dbReference type="ARBA" id="ARBA00022989"/>
    </source>
</evidence>
<dbReference type="RefSeq" id="XP_033687421.1">
    <property type="nucleotide sequence ID" value="XM_033834779.1"/>
</dbReference>
<dbReference type="InterPro" id="IPR049326">
    <property type="entry name" value="Rhodopsin_dom_fungi"/>
</dbReference>
<dbReference type="GO" id="GO:0016020">
    <property type="term" value="C:membrane"/>
    <property type="evidence" value="ECO:0007669"/>
    <property type="project" value="UniProtKB-SubCell"/>
</dbReference>
<dbReference type="Proteomes" id="UP000800094">
    <property type="component" value="Unassembled WGS sequence"/>
</dbReference>
<organism evidence="9 10">
    <name type="scientific">Trematosphaeria pertusa</name>
    <dbReference type="NCBI Taxonomy" id="390896"/>
    <lineage>
        <taxon>Eukaryota</taxon>
        <taxon>Fungi</taxon>
        <taxon>Dikarya</taxon>
        <taxon>Ascomycota</taxon>
        <taxon>Pezizomycotina</taxon>
        <taxon>Dothideomycetes</taxon>
        <taxon>Pleosporomycetidae</taxon>
        <taxon>Pleosporales</taxon>
        <taxon>Massarineae</taxon>
        <taxon>Trematosphaeriaceae</taxon>
        <taxon>Trematosphaeria</taxon>
    </lineage>
</organism>
<feature type="transmembrane region" description="Helical" evidence="7">
    <location>
        <begin position="20"/>
        <end position="41"/>
    </location>
</feature>
<feature type="region of interest" description="Disordered" evidence="6">
    <location>
        <begin position="313"/>
        <end position="355"/>
    </location>
</feature>
<reference evidence="9" key="1">
    <citation type="journal article" date="2020" name="Stud. Mycol.">
        <title>101 Dothideomycetes genomes: a test case for predicting lifestyles and emergence of pathogens.</title>
        <authorList>
            <person name="Haridas S."/>
            <person name="Albert R."/>
            <person name="Binder M."/>
            <person name="Bloem J."/>
            <person name="Labutti K."/>
            <person name="Salamov A."/>
            <person name="Andreopoulos B."/>
            <person name="Baker S."/>
            <person name="Barry K."/>
            <person name="Bills G."/>
            <person name="Bluhm B."/>
            <person name="Cannon C."/>
            <person name="Castanera R."/>
            <person name="Culley D."/>
            <person name="Daum C."/>
            <person name="Ezra D."/>
            <person name="Gonzalez J."/>
            <person name="Henrissat B."/>
            <person name="Kuo A."/>
            <person name="Liang C."/>
            <person name="Lipzen A."/>
            <person name="Lutzoni F."/>
            <person name="Magnuson J."/>
            <person name="Mondo S."/>
            <person name="Nolan M."/>
            <person name="Ohm R."/>
            <person name="Pangilinan J."/>
            <person name="Park H.-J."/>
            <person name="Ramirez L."/>
            <person name="Alfaro M."/>
            <person name="Sun H."/>
            <person name="Tritt A."/>
            <person name="Yoshinaga Y."/>
            <person name="Zwiers L.-H."/>
            <person name="Turgeon B."/>
            <person name="Goodwin S."/>
            <person name="Spatafora J."/>
            <person name="Crous P."/>
            <person name="Grigoriev I."/>
        </authorList>
    </citation>
    <scope>NUCLEOTIDE SEQUENCE</scope>
    <source>
        <strain evidence="9">CBS 122368</strain>
    </source>
</reference>
<feature type="transmembrane region" description="Helical" evidence="7">
    <location>
        <begin position="205"/>
        <end position="229"/>
    </location>
</feature>
<protein>
    <recommendedName>
        <fullName evidence="8">Rhodopsin domain-containing protein</fullName>
    </recommendedName>
</protein>
<evidence type="ECO:0000256" key="6">
    <source>
        <dbReference type="SAM" id="MobiDB-lite"/>
    </source>
</evidence>
<sequence>MSGTYPPLAALSPDNQGPANTIVAIVLCATSVLFSSVRYAIGRQKLLQFDSDDATFGIALCFGITMSVVSNLSVSAGLGQHQDALSPEQVERYFKLHWASQFLAIIALTSAKLSIVLMFRRILPAALAPLTLKILLPVTAAYAIICMLLIGFQCQPPTPWILDPKTCSSHGTIYYATTALNIATDLLLAVWILPAIWALQMKQDLKLLVMTLFGSRAAVCAVDVGRFVLVRRALRSADQTCRQHALPHSPTQPLAKRRVEQTALILIPGTQLPWAILDQVIVHLSINHATLPRVHVFLSNLQTGLLVTQLTTAAPTATRSKGSKRSGDAGDADDAVPLSGTGTRDRSARWKPHGSLSRRKVLRMLNLDRSGGGDAAKEGSISESPLRLQPEQGIELSTTIYADCGGSTGSAGGKVDEEYNSREDWGRRATRSSTARALRGQGI</sequence>
<evidence type="ECO:0000259" key="8">
    <source>
        <dbReference type="Pfam" id="PF20684"/>
    </source>
</evidence>
<dbReference type="EMBL" id="ML987192">
    <property type="protein sequence ID" value="KAF2252417.1"/>
    <property type="molecule type" value="Genomic_DNA"/>
</dbReference>
<feature type="transmembrane region" description="Helical" evidence="7">
    <location>
        <begin position="98"/>
        <end position="119"/>
    </location>
</feature>
<feature type="region of interest" description="Disordered" evidence="6">
    <location>
        <begin position="405"/>
        <end position="443"/>
    </location>
</feature>
<feature type="transmembrane region" description="Helical" evidence="7">
    <location>
        <begin position="131"/>
        <end position="152"/>
    </location>
</feature>
<dbReference type="AlphaFoldDB" id="A0A6A6IQ71"/>
<dbReference type="OrthoDB" id="3918601at2759"/>
<evidence type="ECO:0000313" key="10">
    <source>
        <dbReference type="Proteomes" id="UP000800094"/>
    </source>
</evidence>
<dbReference type="PANTHER" id="PTHR33048:SF47">
    <property type="entry name" value="INTEGRAL MEMBRANE PROTEIN-RELATED"/>
    <property type="match status" value="1"/>
</dbReference>
<keyword evidence="3 7" id="KW-1133">Transmembrane helix</keyword>